<gene>
    <name evidence="2" type="ORF">BWD14_02530</name>
</gene>
<feature type="compositionally biased region" description="Polar residues" evidence="1">
    <location>
        <begin position="42"/>
        <end position="54"/>
    </location>
</feature>
<organism evidence="2 3">
    <name type="scientific">Leptospira santarosai</name>
    <dbReference type="NCBI Taxonomy" id="28183"/>
    <lineage>
        <taxon>Bacteria</taxon>
        <taxon>Pseudomonadati</taxon>
        <taxon>Spirochaetota</taxon>
        <taxon>Spirochaetia</taxon>
        <taxon>Leptospirales</taxon>
        <taxon>Leptospiraceae</taxon>
        <taxon>Leptospira</taxon>
    </lineage>
</organism>
<dbReference type="EMBL" id="MTSU01000002">
    <property type="protein sequence ID" value="ONF94186.1"/>
    <property type="molecule type" value="Genomic_DNA"/>
</dbReference>
<sequence length="71" mass="8267">MLFLKNNGRSFQKDRRPRFFKQFRKKEFSFFSTLVSLDPKNGSETQARSPSAISRTVPDLPKDGGLFLQIR</sequence>
<proteinExistence type="predicted"/>
<evidence type="ECO:0000313" key="3">
    <source>
        <dbReference type="Proteomes" id="UP000189337"/>
    </source>
</evidence>
<evidence type="ECO:0000313" key="2">
    <source>
        <dbReference type="EMBL" id="ONF94186.1"/>
    </source>
</evidence>
<accession>A0AB73LYU6</accession>
<dbReference type="AlphaFoldDB" id="A0AB73LYU6"/>
<feature type="region of interest" description="Disordered" evidence="1">
    <location>
        <begin position="40"/>
        <end position="71"/>
    </location>
</feature>
<reference evidence="2 3" key="1">
    <citation type="submission" date="2017-01" db="EMBL/GenBank/DDBJ databases">
        <title>Comparative genomic analysis of Brazilian Leptospira santarosai.</title>
        <authorList>
            <person name="Moreno L.Z."/>
            <person name="Miraglia F."/>
            <person name="Kremer F.S."/>
            <person name="Eslabao M.R."/>
            <person name="Lilenbaum W."/>
            <person name="Dellagostin O.A."/>
            <person name="Moreno A.M."/>
        </authorList>
    </citation>
    <scope>NUCLEOTIDE SEQUENCE [LARGE SCALE GENOMIC DNA]</scope>
    <source>
        <strain evidence="2 3">M52/8-19</strain>
    </source>
</reference>
<protein>
    <submittedName>
        <fullName evidence="2">Uncharacterized protein</fullName>
    </submittedName>
</protein>
<comment type="caution">
    <text evidence="2">The sequence shown here is derived from an EMBL/GenBank/DDBJ whole genome shotgun (WGS) entry which is preliminary data.</text>
</comment>
<dbReference type="Proteomes" id="UP000189337">
    <property type="component" value="Unassembled WGS sequence"/>
</dbReference>
<evidence type="ECO:0000256" key="1">
    <source>
        <dbReference type="SAM" id="MobiDB-lite"/>
    </source>
</evidence>
<name>A0AB73LYU6_9LEPT</name>